<name>A0A2P2MZ16_RHIMU</name>
<accession>A0A2P2MZ16</accession>
<proteinExistence type="predicted"/>
<sequence>MYGEGKKKLVVTGNSKVEMLTTYATGFKESLMSLQV</sequence>
<dbReference type="EMBL" id="GGEC01054955">
    <property type="protein sequence ID" value="MBX35439.1"/>
    <property type="molecule type" value="Transcribed_RNA"/>
</dbReference>
<protein>
    <submittedName>
        <fullName evidence="1">Uncharacterized protein</fullName>
    </submittedName>
</protein>
<organism evidence="1">
    <name type="scientific">Rhizophora mucronata</name>
    <name type="common">Asiatic mangrove</name>
    <dbReference type="NCBI Taxonomy" id="61149"/>
    <lineage>
        <taxon>Eukaryota</taxon>
        <taxon>Viridiplantae</taxon>
        <taxon>Streptophyta</taxon>
        <taxon>Embryophyta</taxon>
        <taxon>Tracheophyta</taxon>
        <taxon>Spermatophyta</taxon>
        <taxon>Magnoliopsida</taxon>
        <taxon>eudicotyledons</taxon>
        <taxon>Gunneridae</taxon>
        <taxon>Pentapetalae</taxon>
        <taxon>rosids</taxon>
        <taxon>fabids</taxon>
        <taxon>Malpighiales</taxon>
        <taxon>Rhizophoraceae</taxon>
        <taxon>Rhizophora</taxon>
    </lineage>
</organism>
<reference evidence="1" key="1">
    <citation type="submission" date="2018-02" db="EMBL/GenBank/DDBJ databases">
        <title>Rhizophora mucronata_Transcriptome.</title>
        <authorList>
            <person name="Meera S.P."/>
            <person name="Sreeshan A."/>
            <person name="Augustine A."/>
        </authorList>
    </citation>
    <scope>NUCLEOTIDE SEQUENCE</scope>
    <source>
        <tissue evidence="1">Leaf</tissue>
    </source>
</reference>
<evidence type="ECO:0000313" key="1">
    <source>
        <dbReference type="EMBL" id="MBX35439.1"/>
    </source>
</evidence>
<dbReference type="AlphaFoldDB" id="A0A2P2MZ16"/>